<feature type="region of interest" description="Disordered" evidence="1">
    <location>
        <begin position="29"/>
        <end position="50"/>
    </location>
</feature>
<protein>
    <submittedName>
        <fullName evidence="3">Uncharacterized protein</fullName>
    </submittedName>
</protein>
<dbReference type="AlphaFoldDB" id="A0A914P3C3"/>
<dbReference type="Proteomes" id="UP000887578">
    <property type="component" value="Unplaced"/>
</dbReference>
<name>A0A914P3C3_9BILA</name>
<reference evidence="3" key="1">
    <citation type="submission" date="2022-11" db="UniProtKB">
        <authorList>
            <consortium name="WormBaseParasite"/>
        </authorList>
    </citation>
    <scope>IDENTIFICATION</scope>
</reference>
<evidence type="ECO:0000313" key="2">
    <source>
        <dbReference type="Proteomes" id="UP000887578"/>
    </source>
</evidence>
<proteinExistence type="predicted"/>
<accession>A0A914P3C3</accession>
<organism evidence="2 3">
    <name type="scientific">Panagrolaimus davidi</name>
    <dbReference type="NCBI Taxonomy" id="227884"/>
    <lineage>
        <taxon>Eukaryota</taxon>
        <taxon>Metazoa</taxon>
        <taxon>Ecdysozoa</taxon>
        <taxon>Nematoda</taxon>
        <taxon>Chromadorea</taxon>
        <taxon>Rhabditida</taxon>
        <taxon>Tylenchina</taxon>
        <taxon>Panagrolaimomorpha</taxon>
        <taxon>Panagrolaimoidea</taxon>
        <taxon>Panagrolaimidae</taxon>
        <taxon>Panagrolaimus</taxon>
    </lineage>
</organism>
<evidence type="ECO:0000313" key="3">
    <source>
        <dbReference type="WBParaSite" id="PDA_v2.g12349.t1"/>
    </source>
</evidence>
<keyword evidence="2" id="KW-1185">Reference proteome</keyword>
<dbReference type="WBParaSite" id="PDA_v2.g12349.t1">
    <property type="protein sequence ID" value="PDA_v2.g12349.t1"/>
    <property type="gene ID" value="PDA_v2.g12349"/>
</dbReference>
<evidence type="ECO:0000256" key="1">
    <source>
        <dbReference type="SAM" id="MobiDB-lite"/>
    </source>
</evidence>
<sequence>MMPNIYGSPHCQYLLLPLNVATKNDKFHDNGDWNDADQENLPPRSTKYKDSDAIVQRTPALTHPPATATNEARKESISFGSDSFGKQEDLEKVLKEQEQDCHERNHLRPRLDTTHESRVRSWESSPASLNITRVSEESPPPCLNITRISEQTYSEIFTSTPIAGRVLPPFNPQVSPILDVVMDNSSIEIARNFVLTTNYNYIQSKNGKVLPSNDRVEIAKNLGITINPVSDVIPFASASEIAQCSKVAVAKADPELQKEMDECMKKS</sequence>